<dbReference type="InterPro" id="IPR003346">
    <property type="entry name" value="Transposase_20"/>
</dbReference>
<dbReference type="GO" id="GO:0004803">
    <property type="term" value="F:transposase activity"/>
    <property type="evidence" value="ECO:0007669"/>
    <property type="project" value="InterPro"/>
</dbReference>
<dbReference type="GO" id="GO:0006313">
    <property type="term" value="P:DNA transposition"/>
    <property type="evidence" value="ECO:0007669"/>
    <property type="project" value="InterPro"/>
</dbReference>
<dbReference type="AlphaFoldDB" id="A0A0F6A3Y1"/>
<protein>
    <recommendedName>
        <fullName evidence="1">Transposase IS116/IS110/IS902 C-terminal domain-containing protein</fullName>
    </recommendedName>
</protein>
<feature type="domain" description="Transposase IS116/IS110/IS902 C-terminal" evidence="1">
    <location>
        <begin position="8"/>
        <end position="69"/>
    </location>
</feature>
<evidence type="ECO:0000313" key="3">
    <source>
        <dbReference type="Proteomes" id="UP000033434"/>
    </source>
</evidence>
<gene>
    <name evidence="2" type="ORF">N479_24580</name>
</gene>
<reference evidence="2 3" key="1">
    <citation type="journal article" date="2015" name="BMC Genomics">
        <title>Genome mining reveals unlocked bioactive potential of marine Gram-negative bacteria.</title>
        <authorList>
            <person name="Machado H."/>
            <person name="Sonnenschein E.C."/>
            <person name="Melchiorsen J."/>
            <person name="Gram L."/>
        </authorList>
    </citation>
    <scope>NUCLEOTIDE SEQUENCE [LARGE SCALE GENOMIC DNA]</scope>
    <source>
        <strain evidence="2 3">S4054</strain>
    </source>
</reference>
<dbReference type="Proteomes" id="UP000033434">
    <property type="component" value="Unassembled WGS sequence"/>
</dbReference>
<dbReference type="Pfam" id="PF02371">
    <property type="entry name" value="Transposase_20"/>
    <property type="match status" value="1"/>
</dbReference>
<name>A0A0F6A3Y1_9GAMM</name>
<accession>A0A0F6A3Y1</accession>
<sequence>MISLNEVDALGAAGLIASLSQTKHFKNGRCASVYLGVTPKQFSSGGKTVMLGIDKCTAHKQLKSCLFLGGAVIHF</sequence>
<dbReference type="RefSeq" id="WP_080928485.1">
    <property type="nucleotide sequence ID" value="NZ_AUXW01000215.1"/>
</dbReference>
<organism evidence="2 3">
    <name type="scientific">Pseudoalteromonas luteoviolacea S4054</name>
    <dbReference type="NCBI Taxonomy" id="1129367"/>
    <lineage>
        <taxon>Bacteria</taxon>
        <taxon>Pseudomonadati</taxon>
        <taxon>Pseudomonadota</taxon>
        <taxon>Gammaproteobacteria</taxon>
        <taxon>Alteromonadales</taxon>
        <taxon>Pseudoalteromonadaceae</taxon>
        <taxon>Pseudoalteromonas</taxon>
    </lineage>
</organism>
<evidence type="ECO:0000259" key="1">
    <source>
        <dbReference type="Pfam" id="PF02371"/>
    </source>
</evidence>
<proteinExistence type="predicted"/>
<dbReference type="EMBL" id="AUXW01000215">
    <property type="protein sequence ID" value="KKE80788.1"/>
    <property type="molecule type" value="Genomic_DNA"/>
</dbReference>
<comment type="caution">
    <text evidence="2">The sequence shown here is derived from an EMBL/GenBank/DDBJ whole genome shotgun (WGS) entry which is preliminary data.</text>
</comment>
<dbReference type="PATRIC" id="fig|1129367.4.peg.5428"/>
<dbReference type="GO" id="GO:0003677">
    <property type="term" value="F:DNA binding"/>
    <property type="evidence" value="ECO:0007669"/>
    <property type="project" value="InterPro"/>
</dbReference>
<evidence type="ECO:0000313" key="2">
    <source>
        <dbReference type="EMBL" id="KKE80788.1"/>
    </source>
</evidence>